<proteinExistence type="predicted"/>
<dbReference type="SUPFAM" id="SSF52218">
    <property type="entry name" value="Flavoproteins"/>
    <property type="match status" value="1"/>
</dbReference>
<dbReference type="InterPro" id="IPR029039">
    <property type="entry name" value="Flavoprotein-like_sf"/>
</dbReference>
<evidence type="ECO:0000313" key="2">
    <source>
        <dbReference type="EMBL" id="QHN42534.1"/>
    </source>
</evidence>
<dbReference type="GO" id="GO:0010181">
    <property type="term" value="F:FMN binding"/>
    <property type="evidence" value="ECO:0007669"/>
    <property type="project" value="TreeGrafter"/>
</dbReference>
<evidence type="ECO:0000313" key="3">
    <source>
        <dbReference type="Proteomes" id="UP001059824"/>
    </source>
</evidence>
<dbReference type="Pfam" id="PF03358">
    <property type="entry name" value="FMN_red"/>
    <property type="match status" value="1"/>
</dbReference>
<dbReference type="KEGG" id="mama:GII36_01560"/>
<dbReference type="PANTHER" id="PTHR30543:SF21">
    <property type="entry name" value="NAD(P)H-DEPENDENT FMN REDUCTASE LOT6"/>
    <property type="match status" value="1"/>
</dbReference>
<dbReference type="InterPro" id="IPR005025">
    <property type="entry name" value="FMN_Rdtase-like_dom"/>
</dbReference>
<dbReference type="RefSeq" id="WP_260763915.1">
    <property type="nucleotide sequence ID" value="NZ_CP045921.1"/>
</dbReference>
<dbReference type="GO" id="GO:0005829">
    <property type="term" value="C:cytosol"/>
    <property type="evidence" value="ECO:0007669"/>
    <property type="project" value="TreeGrafter"/>
</dbReference>
<dbReference type="PANTHER" id="PTHR30543">
    <property type="entry name" value="CHROMATE REDUCTASE"/>
    <property type="match status" value="1"/>
</dbReference>
<accession>A0A857MIY9</accession>
<dbReference type="Gene3D" id="3.40.50.360">
    <property type="match status" value="1"/>
</dbReference>
<dbReference type="InterPro" id="IPR050712">
    <property type="entry name" value="NAD(P)H-dep_reductase"/>
</dbReference>
<gene>
    <name evidence="2" type="ORF">GII36_01560</name>
</gene>
<dbReference type="AlphaFoldDB" id="A0A857MIY9"/>
<name>A0A857MIY9_9BACT</name>
<dbReference type="GO" id="GO:0016491">
    <property type="term" value="F:oxidoreductase activity"/>
    <property type="evidence" value="ECO:0007669"/>
    <property type="project" value="InterPro"/>
</dbReference>
<dbReference type="Proteomes" id="UP001059824">
    <property type="component" value="Chromosome"/>
</dbReference>
<dbReference type="EMBL" id="CP045921">
    <property type="protein sequence ID" value="QHN42534.1"/>
    <property type="molecule type" value="Genomic_DNA"/>
</dbReference>
<evidence type="ECO:0000259" key="1">
    <source>
        <dbReference type="Pfam" id="PF03358"/>
    </source>
</evidence>
<reference evidence="2" key="1">
    <citation type="journal article" date="2021" name="Nat. Microbiol.">
        <title>Cocultivation of an ultrasmall environmental parasitic bacterium with lytic ability against bacteria associated with wastewater foams.</title>
        <authorList>
            <person name="Batinovic S."/>
            <person name="Rose J.J.A."/>
            <person name="Ratcliffe J."/>
            <person name="Seviour R.J."/>
            <person name="Petrovski S."/>
        </authorList>
    </citation>
    <scope>NUCLEOTIDE SEQUENCE</scope>
    <source>
        <strain evidence="2">JR1</strain>
    </source>
</reference>
<feature type="domain" description="NADPH-dependent FMN reductase-like" evidence="1">
    <location>
        <begin position="1"/>
        <end position="143"/>
    </location>
</feature>
<organism evidence="2 3">
    <name type="scientific">Candidatus Mycosynbacter amalyticus</name>
    <dbReference type="NCBI Taxonomy" id="2665156"/>
    <lineage>
        <taxon>Bacteria</taxon>
        <taxon>Candidatus Saccharimonadota</taxon>
        <taxon>Candidatus Saccharimonadota incertae sedis</taxon>
        <taxon>Candidatus Mycosynbacter</taxon>
    </lineage>
</organism>
<protein>
    <submittedName>
        <fullName evidence="2">NADPH-dependent FMN reductase</fullName>
    </submittedName>
</protein>
<keyword evidence="3" id="KW-1185">Reference proteome</keyword>
<sequence>MKIAVIVGSLRNGSYNHVLAHALVERLPAGSEVEWLKLTEIPFVNEDLEAEVPEVVQLAAQQVAEADGLLIVSPEYNRGIPAVTKNIVDWLSRPSTGHPLKGKPVAIAGISSGPIKTMVMQSQLRPVLAHTQAVVLTAPVIALTIGDDNMTASGGVSDVTARHLDAYIAAFMVHVERYTERV</sequence>